<organism evidence="1 2">
    <name type="scientific">Sclerotinia nivalis</name>
    <dbReference type="NCBI Taxonomy" id="352851"/>
    <lineage>
        <taxon>Eukaryota</taxon>
        <taxon>Fungi</taxon>
        <taxon>Dikarya</taxon>
        <taxon>Ascomycota</taxon>
        <taxon>Pezizomycotina</taxon>
        <taxon>Leotiomycetes</taxon>
        <taxon>Helotiales</taxon>
        <taxon>Sclerotiniaceae</taxon>
        <taxon>Sclerotinia</taxon>
    </lineage>
</organism>
<comment type="caution">
    <text evidence="1">The sequence shown here is derived from an EMBL/GenBank/DDBJ whole genome shotgun (WGS) entry which is preliminary data.</text>
</comment>
<reference evidence="1" key="1">
    <citation type="submission" date="2022-11" db="EMBL/GenBank/DDBJ databases">
        <title>Genome Resource of Sclerotinia nivalis Strain SnTB1, a Plant Pathogen Isolated from American Ginseng.</title>
        <authorList>
            <person name="Fan S."/>
        </authorList>
    </citation>
    <scope>NUCLEOTIDE SEQUENCE</scope>
    <source>
        <strain evidence="1">SnTB1</strain>
    </source>
</reference>
<proteinExistence type="predicted"/>
<gene>
    <name evidence="1" type="ORF">OCU04_006967</name>
</gene>
<protein>
    <submittedName>
        <fullName evidence="1">Uncharacterized protein</fullName>
    </submittedName>
</protein>
<name>A0A9X0ALR8_9HELO</name>
<sequence>MHLEYLKDHTIKHESVSSNCDLGTNRIHGLNILAHAVQPRQSQHFSKIWQSSDDFVGGIDLRTSIDLALFYHHHSLGMKTLQ</sequence>
<dbReference type="AlphaFoldDB" id="A0A9X0ALR8"/>
<dbReference type="Proteomes" id="UP001152300">
    <property type="component" value="Unassembled WGS sequence"/>
</dbReference>
<dbReference type="EMBL" id="JAPEIS010000007">
    <property type="protein sequence ID" value="KAJ8064644.1"/>
    <property type="molecule type" value="Genomic_DNA"/>
</dbReference>
<accession>A0A9X0ALR8</accession>
<evidence type="ECO:0000313" key="1">
    <source>
        <dbReference type="EMBL" id="KAJ8064644.1"/>
    </source>
</evidence>
<evidence type="ECO:0000313" key="2">
    <source>
        <dbReference type="Proteomes" id="UP001152300"/>
    </source>
</evidence>
<keyword evidence="2" id="KW-1185">Reference proteome</keyword>